<dbReference type="Proteomes" id="UP000306102">
    <property type="component" value="Unassembled WGS sequence"/>
</dbReference>
<comment type="caution">
    <text evidence="15">The sequence shown here is derived from an EMBL/GenBank/DDBJ whole genome shotgun (WGS) entry which is preliminary data.</text>
</comment>
<evidence type="ECO:0008006" key="17">
    <source>
        <dbReference type="Google" id="ProtNLM"/>
    </source>
</evidence>
<evidence type="ECO:0000259" key="14">
    <source>
        <dbReference type="Pfam" id="PF23598"/>
    </source>
</evidence>
<keyword evidence="5" id="KW-0433">Leucine-rich repeat</keyword>
<dbReference type="Pfam" id="PF18052">
    <property type="entry name" value="Rx_N"/>
    <property type="match status" value="1"/>
</dbReference>
<evidence type="ECO:0000256" key="10">
    <source>
        <dbReference type="ARBA" id="ARBA00022840"/>
    </source>
</evidence>
<dbReference type="GO" id="GO:0043531">
    <property type="term" value="F:ADP binding"/>
    <property type="evidence" value="ECO:0007669"/>
    <property type="project" value="InterPro"/>
</dbReference>
<evidence type="ECO:0000256" key="6">
    <source>
        <dbReference type="ARBA" id="ARBA00022667"/>
    </source>
</evidence>
<evidence type="ECO:0000256" key="9">
    <source>
        <dbReference type="ARBA" id="ARBA00022821"/>
    </source>
</evidence>
<reference evidence="15 16" key="1">
    <citation type="journal article" date="2018" name="Proc. Natl. Acad. Sci. U.S.A.">
        <title>Draft genome sequence of Camellia sinensis var. sinensis provides insights into the evolution of the tea genome and tea quality.</title>
        <authorList>
            <person name="Wei C."/>
            <person name="Yang H."/>
            <person name="Wang S."/>
            <person name="Zhao J."/>
            <person name="Liu C."/>
            <person name="Gao L."/>
            <person name="Xia E."/>
            <person name="Lu Y."/>
            <person name="Tai Y."/>
            <person name="She G."/>
            <person name="Sun J."/>
            <person name="Cao H."/>
            <person name="Tong W."/>
            <person name="Gao Q."/>
            <person name="Li Y."/>
            <person name="Deng W."/>
            <person name="Jiang X."/>
            <person name="Wang W."/>
            <person name="Chen Q."/>
            <person name="Zhang S."/>
            <person name="Li H."/>
            <person name="Wu J."/>
            <person name="Wang P."/>
            <person name="Li P."/>
            <person name="Shi C."/>
            <person name="Zheng F."/>
            <person name="Jian J."/>
            <person name="Huang B."/>
            <person name="Shan D."/>
            <person name="Shi M."/>
            <person name="Fang C."/>
            <person name="Yue Y."/>
            <person name="Li F."/>
            <person name="Li D."/>
            <person name="Wei S."/>
            <person name="Han B."/>
            <person name="Jiang C."/>
            <person name="Yin Y."/>
            <person name="Xia T."/>
            <person name="Zhang Z."/>
            <person name="Bennetzen J.L."/>
            <person name="Zhao S."/>
            <person name="Wan X."/>
        </authorList>
    </citation>
    <scope>NUCLEOTIDE SEQUENCE [LARGE SCALE GENOMIC DNA]</scope>
    <source>
        <strain evidence="16">cv. Shuchazao</strain>
        <tissue evidence="15">Leaf</tissue>
    </source>
</reference>
<dbReference type="PRINTS" id="PR00364">
    <property type="entry name" value="DISEASERSIST"/>
</dbReference>
<keyword evidence="9" id="KW-0611">Plant defense</keyword>
<keyword evidence="16" id="KW-1185">Reference proteome</keyword>
<evidence type="ECO:0000259" key="11">
    <source>
        <dbReference type="Pfam" id="PF00931"/>
    </source>
</evidence>
<sequence>MAAAAVDFLLLNLKQLLMYNADLISGVKQQVVCLHDELSMLKAFLKDSTEKGSEYEIVKQLVRQIRDVVYAAEDAIDTFVVHAAMQRARSTFSKVIHGIDYPTKLRNVAEDIQNIRQKVDDIYKKPTFGFGVAQRGEPSTRGLPERRAPVVEEENVVGFDMEAKTLVDLLNGGKEELDVVSVIGMGGLGKTTLAKKVFTDPAIEFEFYIRAWIYVSQEYDRKEVFISILGSLDKLTDEMYRWSDDKLADELRGHLQTGRYLIVMDDVWTREAWDDLKMAFPKNNNRSRILLTSRNTEVAIHANPDRNSPPHLLRFLNEDESWELLEKKVFRRERCPSELVDLGKQIAKECGGLPLAIVVIAGLLMKKDKTCDWWEKVAKSVNSYVARDPKQCMDILALSYKHLPYHLKACFLYFGVFPEDYEIPVWKLIQLWVAEGFIQQVGEIRLEDTAEEQLEDLVDRNLVLVEKRRSNGGIKTCRVHDMLRDLCLREAEEENFLHEIKGILQVPSLSLSPALNKYRRLCIHSRVLDHISTKPSGPHVRSFLCFASESRELRREHTSFIHDAFKLLRVFDIKSISLPLFPSKIKDLFHLRYVSLSGSFEVLPASISELWNLQTIIIETSSRNLKVEADIWKMLQLRHLFTSASSRLRGPPSKARKGGKDPLVRRNLQTLSTISPESCTADILARAPNLRKLGIRGNIATLMEDKGGSSMFDNLTKLDQLVTLKLLNDTFPLPPSRGSLPQLYKFPPNLKKLTLADTLLDWGHMSTLGILPKLEVLKLKDNAFKGEWWKLLDGGFRLLRVLQIGKTDLVCWEASAHHFPRLQRLILKHCESLEAVPSGLGEVSALQSIELYHATSTAVASAKQIQQKQGLAINRLKLVIYPPEL</sequence>
<evidence type="ECO:0000256" key="4">
    <source>
        <dbReference type="ARBA" id="ARBA00022490"/>
    </source>
</evidence>
<dbReference type="Pfam" id="PF23598">
    <property type="entry name" value="LRR_14"/>
    <property type="match status" value="1"/>
</dbReference>
<dbReference type="PANTHER" id="PTHR23155">
    <property type="entry name" value="DISEASE RESISTANCE PROTEIN RP"/>
    <property type="match status" value="1"/>
</dbReference>
<dbReference type="Gene3D" id="3.80.10.10">
    <property type="entry name" value="Ribonuclease Inhibitor"/>
    <property type="match status" value="1"/>
</dbReference>
<comment type="function">
    <text evidence="1">Confers resistance to late blight (Phytophthora infestans) races carrying the avirulence gene Avr1. Resistance proteins guard the plant against pathogens that contain an appropriate avirulence protein via an indirect interaction with this avirulence protein. That triggers a defense system including the hypersensitive response, which restricts the pathogen growth.</text>
</comment>
<dbReference type="InterPro" id="IPR032675">
    <property type="entry name" value="LRR_dom_sf"/>
</dbReference>
<evidence type="ECO:0000256" key="5">
    <source>
        <dbReference type="ARBA" id="ARBA00022614"/>
    </source>
</evidence>
<keyword evidence="6" id="KW-0381">Hypersensitive response</keyword>
<comment type="subcellular location">
    <subcellularLocation>
        <location evidence="2">Cytoplasm</location>
    </subcellularLocation>
</comment>
<keyword evidence="10" id="KW-0067">ATP-binding</keyword>
<keyword evidence="4" id="KW-0963">Cytoplasm</keyword>
<evidence type="ECO:0000313" key="15">
    <source>
        <dbReference type="EMBL" id="THF98878.1"/>
    </source>
</evidence>
<dbReference type="Pfam" id="PF00931">
    <property type="entry name" value="NB-ARC"/>
    <property type="match status" value="1"/>
</dbReference>
<dbReference type="GO" id="GO:0051607">
    <property type="term" value="P:defense response to virus"/>
    <property type="evidence" value="ECO:0007669"/>
    <property type="project" value="UniProtKB-ARBA"/>
</dbReference>
<dbReference type="InterPro" id="IPR058922">
    <property type="entry name" value="WHD_DRP"/>
</dbReference>
<name>A0A4S4D8S6_CAMSN</name>
<dbReference type="FunFam" id="3.40.50.300:FF:001091">
    <property type="entry name" value="Probable disease resistance protein At1g61300"/>
    <property type="match status" value="1"/>
</dbReference>
<comment type="similarity">
    <text evidence="3">Belongs to the disease resistance NB-LRR family.</text>
</comment>
<evidence type="ECO:0000259" key="13">
    <source>
        <dbReference type="Pfam" id="PF23559"/>
    </source>
</evidence>
<dbReference type="InterPro" id="IPR041118">
    <property type="entry name" value="Rx_N"/>
</dbReference>
<evidence type="ECO:0000256" key="1">
    <source>
        <dbReference type="ARBA" id="ARBA00002074"/>
    </source>
</evidence>
<dbReference type="STRING" id="542762.A0A4S4D8S6"/>
<dbReference type="GO" id="GO:0005524">
    <property type="term" value="F:ATP binding"/>
    <property type="evidence" value="ECO:0007669"/>
    <property type="project" value="UniProtKB-KW"/>
</dbReference>
<dbReference type="AlphaFoldDB" id="A0A4S4D8S6"/>
<dbReference type="InterPro" id="IPR055414">
    <property type="entry name" value="LRR_R13L4/SHOC2-like"/>
</dbReference>
<evidence type="ECO:0000259" key="12">
    <source>
        <dbReference type="Pfam" id="PF18052"/>
    </source>
</evidence>
<evidence type="ECO:0000256" key="2">
    <source>
        <dbReference type="ARBA" id="ARBA00004496"/>
    </source>
</evidence>
<feature type="domain" description="Disease resistance R13L4/SHOC-2-like LRR" evidence="14">
    <location>
        <begin position="539"/>
        <end position="859"/>
    </location>
</feature>
<dbReference type="SUPFAM" id="SSF52058">
    <property type="entry name" value="L domain-like"/>
    <property type="match status" value="1"/>
</dbReference>
<dbReference type="Pfam" id="PF23559">
    <property type="entry name" value="WHD_DRP"/>
    <property type="match status" value="1"/>
</dbReference>
<dbReference type="Gene3D" id="1.20.5.4130">
    <property type="match status" value="1"/>
</dbReference>
<accession>A0A4S4D8S6</accession>
<dbReference type="Gene3D" id="3.40.50.300">
    <property type="entry name" value="P-loop containing nucleotide triphosphate hydrolases"/>
    <property type="match status" value="1"/>
</dbReference>
<dbReference type="EMBL" id="SDRB02012127">
    <property type="protein sequence ID" value="THF98878.1"/>
    <property type="molecule type" value="Genomic_DNA"/>
</dbReference>
<dbReference type="InterPro" id="IPR002182">
    <property type="entry name" value="NB-ARC"/>
</dbReference>
<protein>
    <recommendedName>
        <fullName evidence="17">NB-ARC domain-containing protein</fullName>
    </recommendedName>
</protein>
<feature type="domain" description="NB-ARC" evidence="11">
    <location>
        <begin position="170"/>
        <end position="333"/>
    </location>
</feature>
<dbReference type="InterPro" id="IPR044974">
    <property type="entry name" value="Disease_R_plants"/>
</dbReference>
<dbReference type="InterPro" id="IPR027417">
    <property type="entry name" value="P-loop_NTPase"/>
</dbReference>
<dbReference type="SUPFAM" id="SSF52540">
    <property type="entry name" value="P-loop containing nucleoside triphosphate hydrolases"/>
    <property type="match status" value="1"/>
</dbReference>
<dbReference type="PANTHER" id="PTHR23155:SF1152">
    <property type="entry name" value="AAA+ ATPASE DOMAIN-CONTAINING PROTEIN"/>
    <property type="match status" value="1"/>
</dbReference>
<dbReference type="InterPro" id="IPR042197">
    <property type="entry name" value="Apaf_helical"/>
</dbReference>
<dbReference type="Gene3D" id="1.10.10.10">
    <property type="entry name" value="Winged helix-like DNA-binding domain superfamily/Winged helix DNA-binding domain"/>
    <property type="match status" value="1"/>
</dbReference>
<feature type="domain" description="Disease resistance protein winged helix" evidence="13">
    <location>
        <begin position="416"/>
        <end position="487"/>
    </location>
</feature>
<gene>
    <name evidence="15" type="ORF">TEA_009845</name>
</gene>
<dbReference type="CDD" id="cd14798">
    <property type="entry name" value="RX-CC_like"/>
    <property type="match status" value="1"/>
</dbReference>
<keyword evidence="7" id="KW-0677">Repeat</keyword>
<organism evidence="15 16">
    <name type="scientific">Camellia sinensis var. sinensis</name>
    <name type="common">China tea</name>
    <dbReference type="NCBI Taxonomy" id="542762"/>
    <lineage>
        <taxon>Eukaryota</taxon>
        <taxon>Viridiplantae</taxon>
        <taxon>Streptophyta</taxon>
        <taxon>Embryophyta</taxon>
        <taxon>Tracheophyta</taxon>
        <taxon>Spermatophyta</taxon>
        <taxon>Magnoliopsida</taxon>
        <taxon>eudicotyledons</taxon>
        <taxon>Gunneridae</taxon>
        <taxon>Pentapetalae</taxon>
        <taxon>asterids</taxon>
        <taxon>Ericales</taxon>
        <taxon>Theaceae</taxon>
        <taxon>Camellia</taxon>
    </lineage>
</organism>
<dbReference type="FunFam" id="1.10.8.430:FF:000003">
    <property type="entry name" value="Probable disease resistance protein At5g66910"/>
    <property type="match status" value="1"/>
</dbReference>
<dbReference type="Gene3D" id="1.10.8.430">
    <property type="entry name" value="Helical domain of apoptotic protease-activating factors"/>
    <property type="match status" value="1"/>
</dbReference>
<evidence type="ECO:0000313" key="16">
    <source>
        <dbReference type="Proteomes" id="UP000306102"/>
    </source>
</evidence>
<dbReference type="FunFam" id="1.10.10.10:FF:000322">
    <property type="entry name" value="Probable disease resistance protein At1g63360"/>
    <property type="match status" value="1"/>
</dbReference>
<evidence type="ECO:0000256" key="3">
    <source>
        <dbReference type="ARBA" id="ARBA00008894"/>
    </source>
</evidence>
<evidence type="ECO:0000256" key="8">
    <source>
        <dbReference type="ARBA" id="ARBA00022741"/>
    </source>
</evidence>
<proteinExistence type="inferred from homology"/>
<feature type="domain" description="Disease resistance N-terminal" evidence="12">
    <location>
        <begin position="5"/>
        <end position="93"/>
    </location>
</feature>
<evidence type="ECO:0000256" key="7">
    <source>
        <dbReference type="ARBA" id="ARBA00022737"/>
    </source>
</evidence>
<keyword evidence="8" id="KW-0547">Nucleotide-binding</keyword>
<dbReference type="InterPro" id="IPR036388">
    <property type="entry name" value="WH-like_DNA-bd_sf"/>
</dbReference>
<dbReference type="GO" id="GO:0009626">
    <property type="term" value="P:plant-type hypersensitive response"/>
    <property type="evidence" value="ECO:0007669"/>
    <property type="project" value="UniProtKB-KW"/>
</dbReference>
<dbReference type="InterPro" id="IPR038005">
    <property type="entry name" value="RX-like_CC"/>
</dbReference>